<dbReference type="GO" id="GO:0006120">
    <property type="term" value="P:mitochondrial electron transport, NADH to ubiquinone"/>
    <property type="evidence" value="ECO:0007669"/>
    <property type="project" value="InterPro"/>
</dbReference>
<dbReference type="PANTHER" id="PTHR46552">
    <property type="entry name" value="NADH-UBIQUINONE OXIDOREDUCTASE CHAIN 2"/>
    <property type="match status" value="1"/>
</dbReference>
<evidence type="ECO:0000256" key="13">
    <source>
        <dbReference type="ARBA" id="ARBA00023027"/>
    </source>
</evidence>
<dbReference type="InterPro" id="IPR050175">
    <property type="entry name" value="Complex_I_Subunit_2"/>
</dbReference>
<organism evidence="20">
    <name type="scientific">Argas africolumbae</name>
    <name type="common">Soft tick</name>
    <dbReference type="NCBI Taxonomy" id="1210872"/>
    <lineage>
        <taxon>Eukaryota</taxon>
        <taxon>Metazoa</taxon>
        <taxon>Ecdysozoa</taxon>
        <taxon>Arthropoda</taxon>
        <taxon>Chelicerata</taxon>
        <taxon>Arachnida</taxon>
        <taxon>Acari</taxon>
        <taxon>Parasitiformes</taxon>
        <taxon>Ixodida</taxon>
        <taxon>Ixodoidea</taxon>
        <taxon>Argasidae</taxon>
        <taxon>Argasinae</taxon>
        <taxon>Argas</taxon>
    </lineage>
</organism>
<keyword evidence="10 18" id="KW-1278">Translocase</keyword>
<keyword evidence="7 18" id="KW-0679">Respiratory chain</keyword>
<keyword evidence="11 18" id="KW-0249">Electron transport</keyword>
<gene>
    <name evidence="20" type="primary">ND2</name>
</gene>
<keyword evidence="12 18" id="KW-1133">Transmembrane helix</keyword>
<evidence type="ECO:0000256" key="4">
    <source>
        <dbReference type="ARBA" id="ARBA00012944"/>
    </source>
</evidence>
<evidence type="ECO:0000256" key="17">
    <source>
        <dbReference type="ARBA" id="ARBA00049551"/>
    </source>
</evidence>
<evidence type="ECO:0000256" key="5">
    <source>
        <dbReference type="ARBA" id="ARBA00021008"/>
    </source>
</evidence>
<dbReference type="InterPro" id="IPR003917">
    <property type="entry name" value="NADH_UbQ_OxRdtase_chain2"/>
</dbReference>
<protein>
    <recommendedName>
        <fullName evidence="5 18">NADH-ubiquinone oxidoreductase chain 2</fullName>
        <ecNumber evidence="4 18">7.1.1.2</ecNumber>
    </recommendedName>
</protein>
<dbReference type="GeneID" id="14050003"/>
<dbReference type="AlphaFoldDB" id="K7QM68"/>
<evidence type="ECO:0000256" key="15">
    <source>
        <dbReference type="ARBA" id="ARBA00023128"/>
    </source>
</evidence>
<sequence length="318" mass="37031">MTNMILLWNLIISILMALSSSSFFSLWICLEINMMMFIPLMNSKNILSSNSMILYFISQSLASTVFITFFFLNLANPYSNSLSILFMVSAILMKLGAAPFHFWFPEVSEGLTYYSLSLLMTIQKVIPLYMTMFMNNMMLIISILMSSLIGSLGGFNQTSIRKLLAFSSIAHIAWMISLIISSSIWWTIYLLVYFLMILFIVHFCFKMNISFITQINSINQIYSKMYFIILFLSLGGLPPLLGFFIKMMSIKVIINFIPITLLFLILSSLLNLFFYMRIIYPHFLKMYYKNIFFLNKKKGFIMFATQFLSLYFIIPIMF</sequence>
<evidence type="ECO:0000256" key="8">
    <source>
        <dbReference type="ARBA" id="ARBA00022692"/>
    </source>
</evidence>
<evidence type="ECO:0000256" key="6">
    <source>
        <dbReference type="ARBA" id="ARBA00022448"/>
    </source>
</evidence>
<evidence type="ECO:0000256" key="10">
    <source>
        <dbReference type="ARBA" id="ARBA00022967"/>
    </source>
</evidence>
<name>K7QM68_ARGAF</name>
<keyword evidence="16 18" id="KW-0472">Membrane</keyword>
<evidence type="ECO:0000256" key="3">
    <source>
        <dbReference type="ARBA" id="ARBA00007012"/>
    </source>
</evidence>
<feature type="domain" description="NADH:quinone oxidoreductase/Mrp antiporter transmembrane" evidence="19">
    <location>
        <begin position="21"/>
        <end position="269"/>
    </location>
</feature>
<keyword evidence="15 18" id="KW-0496">Mitochondrion</keyword>
<comment type="similarity">
    <text evidence="3 18">Belongs to the complex I subunit 2 family.</text>
</comment>
<comment type="function">
    <text evidence="18">Core subunit of the mitochondrial membrane respiratory chain NADH dehydrogenase (Complex I) which catalyzes electron transfer from NADH through the respiratory chain, using ubiquinone as an electron acceptor. Essential for the catalytic activity and assembly of complex I.</text>
</comment>
<feature type="transmembrane region" description="Helical" evidence="18">
    <location>
        <begin position="299"/>
        <end position="317"/>
    </location>
</feature>
<feature type="transmembrane region" description="Helical" evidence="18">
    <location>
        <begin position="186"/>
        <end position="205"/>
    </location>
</feature>
<reference evidence="20" key="1">
    <citation type="submission" date="2012-02" db="EMBL/GenBank/DDBJ databases">
        <title>Mitochondrial genome for Argas africolumbae.</title>
        <authorList>
            <person name="Mans B.J."/>
            <person name="de Klerk D.G."/>
            <person name="Pienaar R."/>
            <person name="de Castro M."/>
            <person name="Latif A.A."/>
        </authorList>
    </citation>
    <scope>NUCLEOTIDE SEQUENCE</scope>
</reference>
<evidence type="ECO:0000256" key="7">
    <source>
        <dbReference type="ARBA" id="ARBA00022660"/>
    </source>
</evidence>
<proteinExistence type="inferred from homology"/>
<dbReference type="PRINTS" id="PR01436">
    <property type="entry name" value="NADHDHGNASE2"/>
</dbReference>
<keyword evidence="9 18" id="KW-0999">Mitochondrion inner membrane</keyword>
<keyword evidence="14 18" id="KW-0830">Ubiquinone</keyword>
<feature type="transmembrane region" description="Helical" evidence="18">
    <location>
        <begin position="226"/>
        <end position="247"/>
    </location>
</feature>
<evidence type="ECO:0000313" key="20">
    <source>
        <dbReference type="EMBL" id="AFV32065.1"/>
    </source>
</evidence>
<keyword evidence="6" id="KW-0813">Transport</keyword>
<dbReference type="EC" id="7.1.1.2" evidence="4 18"/>
<evidence type="ECO:0000256" key="18">
    <source>
        <dbReference type="RuleBase" id="RU003403"/>
    </source>
</evidence>
<dbReference type="EMBL" id="JQ665720">
    <property type="protein sequence ID" value="AFV32065.1"/>
    <property type="molecule type" value="Genomic_DNA"/>
</dbReference>
<evidence type="ECO:0000256" key="2">
    <source>
        <dbReference type="ARBA" id="ARBA00004448"/>
    </source>
</evidence>
<dbReference type="CTD" id="4536"/>
<comment type="function">
    <text evidence="1">Core subunit of the mitochondrial membrane respiratory chain NADH dehydrogenase (Complex I) that is believed to belong to the minimal assembly required for catalysis. Complex I functions in the transfer of electrons from NADH to the respiratory chain. The immediate electron acceptor for the enzyme is believed to be ubiquinone.</text>
</comment>
<evidence type="ECO:0000256" key="1">
    <source>
        <dbReference type="ARBA" id="ARBA00003257"/>
    </source>
</evidence>
<evidence type="ECO:0000256" key="14">
    <source>
        <dbReference type="ARBA" id="ARBA00023075"/>
    </source>
</evidence>
<dbReference type="GO" id="GO:0008137">
    <property type="term" value="F:NADH dehydrogenase (ubiquinone) activity"/>
    <property type="evidence" value="ECO:0007669"/>
    <property type="project" value="UniProtKB-EC"/>
</dbReference>
<evidence type="ECO:0000256" key="12">
    <source>
        <dbReference type="ARBA" id="ARBA00022989"/>
    </source>
</evidence>
<feature type="transmembrane region" description="Helical" evidence="18">
    <location>
        <begin position="163"/>
        <end position="180"/>
    </location>
</feature>
<feature type="transmembrane region" description="Helical" evidence="18">
    <location>
        <begin position="51"/>
        <end position="72"/>
    </location>
</feature>
<dbReference type="PANTHER" id="PTHR46552:SF1">
    <property type="entry name" value="NADH-UBIQUINONE OXIDOREDUCTASE CHAIN 2"/>
    <property type="match status" value="1"/>
</dbReference>
<comment type="catalytic activity">
    <reaction evidence="17 18">
        <text>a ubiquinone + NADH + 5 H(+)(in) = a ubiquinol + NAD(+) + 4 H(+)(out)</text>
        <dbReference type="Rhea" id="RHEA:29091"/>
        <dbReference type="Rhea" id="RHEA-COMP:9565"/>
        <dbReference type="Rhea" id="RHEA-COMP:9566"/>
        <dbReference type="ChEBI" id="CHEBI:15378"/>
        <dbReference type="ChEBI" id="CHEBI:16389"/>
        <dbReference type="ChEBI" id="CHEBI:17976"/>
        <dbReference type="ChEBI" id="CHEBI:57540"/>
        <dbReference type="ChEBI" id="CHEBI:57945"/>
        <dbReference type="EC" id="7.1.1.2"/>
    </reaction>
</comment>
<feature type="transmembrane region" description="Helical" evidence="18">
    <location>
        <begin position="6"/>
        <end position="30"/>
    </location>
</feature>
<keyword evidence="8 18" id="KW-0812">Transmembrane</keyword>
<evidence type="ECO:0000256" key="9">
    <source>
        <dbReference type="ARBA" id="ARBA00022792"/>
    </source>
</evidence>
<dbReference type="RefSeq" id="YP_007026368.1">
    <property type="nucleotide sequence ID" value="NC_019642.1"/>
</dbReference>
<accession>K7QM68</accession>
<geneLocation type="mitochondrion" evidence="20"/>
<dbReference type="InterPro" id="IPR001750">
    <property type="entry name" value="ND/Mrp_TM"/>
</dbReference>
<evidence type="ECO:0000256" key="16">
    <source>
        <dbReference type="ARBA" id="ARBA00023136"/>
    </source>
</evidence>
<comment type="subcellular location">
    <subcellularLocation>
        <location evidence="2 18">Mitochondrion inner membrane</location>
        <topology evidence="2 18">Multi-pass membrane protein</topology>
    </subcellularLocation>
</comment>
<feature type="transmembrane region" description="Helical" evidence="18">
    <location>
        <begin position="84"/>
        <end position="104"/>
    </location>
</feature>
<feature type="transmembrane region" description="Helical" evidence="18">
    <location>
        <begin position="136"/>
        <end position="156"/>
    </location>
</feature>
<dbReference type="GO" id="GO:0005743">
    <property type="term" value="C:mitochondrial inner membrane"/>
    <property type="evidence" value="ECO:0007669"/>
    <property type="project" value="UniProtKB-SubCell"/>
</dbReference>
<dbReference type="Pfam" id="PF00361">
    <property type="entry name" value="Proton_antipo_M"/>
    <property type="match status" value="1"/>
</dbReference>
<keyword evidence="13 18" id="KW-0520">NAD</keyword>
<feature type="transmembrane region" description="Helical" evidence="18">
    <location>
        <begin position="253"/>
        <end position="278"/>
    </location>
</feature>
<evidence type="ECO:0000259" key="19">
    <source>
        <dbReference type="Pfam" id="PF00361"/>
    </source>
</evidence>
<evidence type="ECO:0000256" key="11">
    <source>
        <dbReference type="ARBA" id="ARBA00022982"/>
    </source>
</evidence>